<dbReference type="FunFam" id="3.40.50.1000:FF:000028">
    <property type="entry name" value="Calcium-transporting P-type ATPase, putative"/>
    <property type="match status" value="1"/>
</dbReference>
<feature type="transmembrane region" description="Helical" evidence="8">
    <location>
        <begin position="46"/>
        <end position="69"/>
    </location>
</feature>
<dbReference type="Pfam" id="PF13246">
    <property type="entry name" value="Cation_ATPase"/>
    <property type="match status" value="1"/>
</dbReference>
<reference evidence="10 11" key="1">
    <citation type="submission" date="2016-04" db="EMBL/GenBank/DDBJ databases">
        <title>Genome sequence of Methanobrevibacter curvatus DSM 11111.</title>
        <authorList>
            <person name="Poehlein A."/>
            <person name="Seedorf H."/>
            <person name="Daniel R."/>
        </authorList>
    </citation>
    <scope>NUCLEOTIDE SEQUENCE [LARGE SCALE GENOMIC DNA]</scope>
    <source>
        <strain evidence="10 11">DSM 11111</strain>
    </source>
</reference>
<name>A0A165ZFL3_9EURY</name>
<dbReference type="SFLD" id="SFLDF00027">
    <property type="entry name" value="p-type_atpase"/>
    <property type="match status" value="1"/>
</dbReference>
<dbReference type="SFLD" id="SFLDS00003">
    <property type="entry name" value="Haloacid_Dehalogenase"/>
    <property type="match status" value="1"/>
</dbReference>
<dbReference type="SUPFAM" id="SSF56784">
    <property type="entry name" value="HAD-like"/>
    <property type="match status" value="1"/>
</dbReference>
<proteinExistence type="predicted"/>
<dbReference type="Proteomes" id="UP000077245">
    <property type="component" value="Unassembled WGS sequence"/>
</dbReference>
<dbReference type="InterPro" id="IPR004014">
    <property type="entry name" value="ATPase_P-typ_cation-transptr_N"/>
</dbReference>
<dbReference type="InterPro" id="IPR001757">
    <property type="entry name" value="P_typ_ATPase"/>
</dbReference>
<keyword evidence="6 8" id="KW-1133">Transmembrane helix</keyword>
<gene>
    <name evidence="10" type="ORF">MBCUR_17130</name>
</gene>
<dbReference type="AlphaFoldDB" id="A0A165ZFL3"/>
<dbReference type="SUPFAM" id="SSF81653">
    <property type="entry name" value="Calcium ATPase, transduction domain A"/>
    <property type="match status" value="1"/>
</dbReference>
<dbReference type="Pfam" id="PF00122">
    <property type="entry name" value="E1-E2_ATPase"/>
    <property type="match status" value="1"/>
</dbReference>
<dbReference type="STRING" id="49547.MBCUR_17130"/>
<dbReference type="SMART" id="SM00831">
    <property type="entry name" value="Cation_ATPase_N"/>
    <property type="match status" value="1"/>
</dbReference>
<feature type="transmembrane region" description="Helical" evidence="8">
    <location>
        <begin position="847"/>
        <end position="863"/>
    </location>
</feature>
<keyword evidence="5" id="KW-1278">Translocase</keyword>
<dbReference type="Gene3D" id="3.40.50.1000">
    <property type="entry name" value="HAD superfamily/HAD-like"/>
    <property type="match status" value="1"/>
</dbReference>
<keyword evidence="2 8" id="KW-0812">Transmembrane</keyword>
<dbReference type="GO" id="GO:0005524">
    <property type="term" value="F:ATP binding"/>
    <property type="evidence" value="ECO:0007669"/>
    <property type="project" value="UniProtKB-KW"/>
</dbReference>
<evidence type="ECO:0000256" key="2">
    <source>
        <dbReference type="ARBA" id="ARBA00022692"/>
    </source>
</evidence>
<dbReference type="SUPFAM" id="SSF81665">
    <property type="entry name" value="Calcium ATPase, transmembrane domain M"/>
    <property type="match status" value="1"/>
</dbReference>
<feature type="transmembrane region" description="Helical" evidence="8">
    <location>
        <begin position="745"/>
        <end position="766"/>
    </location>
</feature>
<keyword evidence="10" id="KW-0378">Hydrolase</keyword>
<feature type="transmembrane region" description="Helical" evidence="8">
    <location>
        <begin position="245"/>
        <end position="264"/>
    </location>
</feature>
<keyword evidence="4" id="KW-0067">ATP-binding</keyword>
<dbReference type="InterPro" id="IPR023298">
    <property type="entry name" value="ATPase_P-typ_TM_dom_sf"/>
</dbReference>
<keyword evidence="7 8" id="KW-0472">Membrane</keyword>
<dbReference type="EMBL" id="LWMV01000206">
    <property type="protein sequence ID" value="KZX10652.1"/>
    <property type="molecule type" value="Genomic_DNA"/>
</dbReference>
<dbReference type="NCBIfam" id="TIGR01494">
    <property type="entry name" value="ATPase_P-type"/>
    <property type="match status" value="3"/>
</dbReference>
<dbReference type="SFLD" id="SFLDG00002">
    <property type="entry name" value="C1.7:_P-type_atpase_like"/>
    <property type="match status" value="1"/>
</dbReference>
<dbReference type="PRINTS" id="PR00119">
    <property type="entry name" value="CATATPASE"/>
</dbReference>
<keyword evidence="3" id="KW-0547">Nucleotide-binding</keyword>
<dbReference type="PRINTS" id="PR00120">
    <property type="entry name" value="HATPASE"/>
</dbReference>
<feature type="domain" description="Cation-transporting P-type ATPase N-terminal" evidence="9">
    <location>
        <begin position="2"/>
        <end position="71"/>
    </location>
</feature>
<evidence type="ECO:0000256" key="1">
    <source>
        <dbReference type="ARBA" id="ARBA00004141"/>
    </source>
</evidence>
<dbReference type="InterPro" id="IPR023299">
    <property type="entry name" value="ATPase_P-typ_cyto_dom_N"/>
</dbReference>
<evidence type="ECO:0000256" key="7">
    <source>
        <dbReference type="ARBA" id="ARBA00023136"/>
    </source>
</evidence>
<evidence type="ECO:0000256" key="6">
    <source>
        <dbReference type="ARBA" id="ARBA00022989"/>
    </source>
</evidence>
<feature type="transmembrane region" description="Helical" evidence="8">
    <location>
        <begin position="680"/>
        <end position="700"/>
    </location>
</feature>
<dbReference type="InterPro" id="IPR018303">
    <property type="entry name" value="ATPase_P-typ_P_site"/>
</dbReference>
<evidence type="ECO:0000256" key="3">
    <source>
        <dbReference type="ARBA" id="ARBA00022741"/>
    </source>
</evidence>
<dbReference type="Pfam" id="PF00690">
    <property type="entry name" value="Cation_ATPase_N"/>
    <property type="match status" value="1"/>
</dbReference>
<dbReference type="EC" id="3.6.3.8" evidence="10"/>
<comment type="subcellular location">
    <subcellularLocation>
        <location evidence="1">Membrane</location>
        <topology evidence="1">Multi-pass membrane protein</topology>
    </subcellularLocation>
</comment>
<evidence type="ECO:0000259" key="9">
    <source>
        <dbReference type="SMART" id="SM00831"/>
    </source>
</evidence>
<accession>A0A165ZFL3</accession>
<keyword evidence="11" id="KW-1185">Reference proteome</keyword>
<dbReference type="Gene3D" id="3.40.1110.10">
    <property type="entry name" value="Calcium-transporting ATPase, cytoplasmic domain N"/>
    <property type="match status" value="1"/>
</dbReference>
<dbReference type="Pfam" id="PF08282">
    <property type="entry name" value="Hydrolase_3"/>
    <property type="match status" value="1"/>
</dbReference>
<dbReference type="InterPro" id="IPR044492">
    <property type="entry name" value="P_typ_ATPase_HD_dom"/>
</dbReference>
<evidence type="ECO:0000256" key="5">
    <source>
        <dbReference type="ARBA" id="ARBA00022967"/>
    </source>
</evidence>
<evidence type="ECO:0000256" key="4">
    <source>
        <dbReference type="ARBA" id="ARBA00022840"/>
    </source>
</evidence>
<dbReference type="InterPro" id="IPR006068">
    <property type="entry name" value="ATPase_P-typ_cation-transptr_C"/>
</dbReference>
<dbReference type="Gene3D" id="1.20.1110.10">
    <property type="entry name" value="Calcium-transporting ATPase, transmembrane domain"/>
    <property type="match status" value="1"/>
</dbReference>
<dbReference type="InterPro" id="IPR023214">
    <property type="entry name" value="HAD_sf"/>
</dbReference>
<feature type="transmembrane region" description="Helical" evidence="8">
    <location>
        <begin position="284"/>
        <end position="304"/>
    </location>
</feature>
<dbReference type="InterPro" id="IPR036412">
    <property type="entry name" value="HAD-like_sf"/>
</dbReference>
<dbReference type="PANTHER" id="PTHR42861">
    <property type="entry name" value="CALCIUM-TRANSPORTING ATPASE"/>
    <property type="match status" value="1"/>
</dbReference>
<comment type="caution">
    <text evidence="10">The sequence shown here is derived from an EMBL/GenBank/DDBJ whole genome shotgun (WGS) entry which is preliminary data.</text>
</comment>
<sequence length="874" mass="95936">MSTIEKILEKYNTSETGLEDREVEFRLNKYGENTLNEIKKDHPIKVFLMQFVDILIILLLIAAVAAYFIGDWIDSVVILIVVLINGIIGFIQEYRAEKAMEKLKSLISAEAVVKRNNKLIKIPAKELTIGDIVAIEEGDKIPADIILIESSDLKIDESSLTGESLPVHKNHEYKADFDLSKIESSHDDSVKSKIAYMDSSVVNGRGLGVVIAIGMNSSIGKIATMIQEADTETPLQKQIASLGKTLGLIAVVICVFVFILQMASKGFITNIDTITEPFMTAVSLAVAAVPEGLPAVLTLTLALGMQKMAKNNSIVRKLLAVETLGSCTVVCTDKTGTLTHNKMTVVDNRLNNKKKALEICTLCNNSSVKDGKEIGDPTDISVMNFAEDNNYVKDSLEKKLPRIKEIALDSSRKRMTTIHRNIEQNNEGKKHANIKVLSKGAPEIMLNLCSHIDNEGEIVELNEKLRKEVIENMHQMTNSALRVLGLAYKEINDDLEAEEEIHFTDEVEKDLIFAGLVGMMDPPRKEAQKAVAACNTAGIKVVMITGDHQETAAAIGREIGILKDGKILTGSDLDNLNDDEFNEIVEDVSVYARVFPEQKVRIVKALQGKDNIVSMTGDGVNDAPALKNASIGVAMGSGTDVAKEAADMIIQDDNFATIVKSVREGRKIYDNIKRFVKFQVSTNIGAILTIICASLMSLPIPFNPIQILWINIMMDGPPAQSLGVEGAEKNIMKRPPEKGSILNKYSLSHIVIAGVVMAIGTLGVYLYELSLGGSITNPTEDIKIKAMTIAFTLFVVYQIFNALNARAKSDEKNNFFWIAILASFVMQLLVVYLPWLQGIFRTTGLGIIDWVIIVIAGAVIFVSDKIMKKIILRG</sequence>
<feature type="transmembrane region" description="Helical" evidence="8">
    <location>
        <begin position="815"/>
        <end position="835"/>
    </location>
</feature>
<dbReference type="InterPro" id="IPR059000">
    <property type="entry name" value="ATPase_P-type_domA"/>
</dbReference>
<evidence type="ECO:0000256" key="8">
    <source>
        <dbReference type="SAM" id="Phobius"/>
    </source>
</evidence>
<evidence type="ECO:0000313" key="11">
    <source>
        <dbReference type="Proteomes" id="UP000077245"/>
    </source>
</evidence>
<protein>
    <submittedName>
        <fullName evidence="10">Calcium-transporting ATPase 1</fullName>
        <ecNumber evidence="10">3.6.3.8</ecNumber>
    </submittedName>
</protein>
<evidence type="ECO:0000313" key="10">
    <source>
        <dbReference type="EMBL" id="KZX10652.1"/>
    </source>
</evidence>
<feature type="transmembrane region" description="Helical" evidence="8">
    <location>
        <begin position="75"/>
        <end position="94"/>
    </location>
</feature>
<dbReference type="Pfam" id="PF00689">
    <property type="entry name" value="Cation_ATPase_C"/>
    <property type="match status" value="1"/>
</dbReference>
<feature type="transmembrane region" description="Helical" evidence="8">
    <location>
        <begin position="786"/>
        <end position="803"/>
    </location>
</feature>
<dbReference type="Gene3D" id="2.70.150.10">
    <property type="entry name" value="Calcium-transporting ATPase, cytoplasmic transduction domain A"/>
    <property type="match status" value="1"/>
</dbReference>
<dbReference type="PROSITE" id="PS00154">
    <property type="entry name" value="ATPASE_E1_E2"/>
    <property type="match status" value="1"/>
</dbReference>
<dbReference type="GO" id="GO:0016020">
    <property type="term" value="C:membrane"/>
    <property type="evidence" value="ECO:0007669"/>
    <property type="project" value="UniProtKB-SubCell"/>
</dbReference>
<dbReference type="GO" id="GO:0016887">
    <property type="term" value="F:ATP hydrolysis activity"/>
    <property type="evidence" value="ECO:0007669"/>
    <property type="project" value="InterPro"/>
</dbReference>
<dbReference type="InterPro" id="IPR008250">
    <property type="entry name" value="ATPase_P-typ_transduc_dom_A_sf"/>
</dbReference>
<organism evidence="10 11">
    <name type="scientific">Methanobrevibacter curvatus</name>
    <dbReference type="NCBI Taxonomy" id="49547"/>
    <lineage>
        <taxon>Archaea</taxon>
        <taxon>Methanobacteriati</taxon>
        <taxon>Methanobacteriota</taxon>
        <taxon>Methanomada group</taxon>
        <taxon>Methanobacteria</taxon>
        <taxon>Methanobacteriales</taxon>
        <taxon>Methanobacteriaceae</taxon>
        <taxon>Methanobrevibacter</taxon>
    </lineage>
</organism>
<dbReference type="PATRIC" id="fig|49547.3.peg.1822"/>